<dbReference type="PANTHER" id="PTHR35535:SF2">
    <property type="entry name" value="DUF306 DOMAIN-CONTAINING PROTEIN"/>
    <property type="match status" value="1"/>
</dbReference>
<keyword evidence="3" id="KW-0346">Stress response</keyword>
<name>A0A1G8EX65_9NOCA</name>
<evidence type="ECO:0000313" key="4">
    <source>
        <dbReference type="Proteomes" id="UP000183263"/>
    </source>
</evidence>
<gene>
    <name evidence="3" type="ORF">SAMN05444695_10393</name>
</gene>
<proteinExistence type="predicted"/>
<evidence type="ECO:0000256" key="1">
    <source>
        <dbReference type="SAM" id="SignalP"/>
    </source>
</evidence>
<keyword evidence="4" id="KW-1185">Reference proteome</keyword>
<dbReference type="EMBL" id="FNDN01000003">
    <property type="protein sequence ID" value="SDH74455.1"/>
    <property type="molecule type" value="Genomic_DNA"/>
</dbReference>
<protein>
    <submittedName>
        <fullName evidence="3">Heat shock protein HslJ</fullName>
    </submittedName>
</protein>
<dbReference type="Gene3D" id="2.40.128.270">
    <property type="match status" value="2"/>
</dbReference>
<feature type="signal peptide" evidence="1">
    <location>
        <begin position="1"/>
        <end position="29"/>
    </location>
</feature>
<dbReference type="PROSITE" id="PS51257">
    <property type="entry name" value="PROKAR_LIPOPROTEIN"/>
    <property type="match status" value="1"/>
</dbReference>
<dbReference type="Proteomes" id="UP000183263">
    <property type="component" value="Unassembled WGS sequence"/>
</dbReference>
<accession>A0A1G8EX65</accession>
<feature type="chain" id="PRO_5038643530" evidence="1">
    <location>
        <begin position="30"/>
        <end position="269"/>
    </location>
</feature>
<feature type="domain" description="DUF306" evidence="2">
    <location>
        <begin position="155"/>
        <end position="261"/>
    </location>
</feature>
<dbReference type="Pfam" id="PF03724">
    <property type="entry name" value="META"/>
    <property type="match status" value="2"/>
</dbReference>
<sequence length="269" mass="27652">MTAGAARVCDMRRIVAVLGLTSLSIATLAACSDDTQAQTSDPSGRTFVSTAVDGDRIPGGGPLTLGFPEPGRIVADAGCNRASGTVDLSDGTLSTGPLAMTMMACVGEAETADAWMQELLESGPQWTLDGDTFTLNGDRSTVTLTDEKVVRPDRPISGTEWAVASLVSDQAITTSRALEESAPHFTIAEDGALTGFAGCNSMTGSAIVSGETVVFEPIATTRMACPPDVMEVETAVLAALTGEATATVDGDTMRLRRADGVGLDVRATS</sequence>
<reference evidence="3 4" key="1">
    <citation type="submission" date="2016-10" db="EMBL/GenBank/DDBJ databases">
        <authorList>
            <person name="de Groot N.N."/>
        </authorList>
    </citation>
    <scope>NUCLEOTIDE SEQUENCE [LARGE SCALE GENOMIC DNA]</scope>
    <source>
        <strain evidence="3 4">DSM 44892</strain>
    </source>
</reference>
<organism evidence="3 4">
    <name type="scientific">Rhodococcus triatomae</name>
    <dbReference type="NCBI Taxonomy" id="300028"/>
    <lineage>
        <taxon>Bacteria</taxon>
        <taxon>Bacillati</taxon>
        <taxon>Actinomycetota</taxon>
        <taxon>Actinomycetes</taxon>
        <taxon>Mycobacteriales</taxon>
        <taxon>Nocardiaceae</taxon>
        <taxon>Rhodococcus</taxon>
    </lineage>
</organism>
<dbReference type="PANTHER" id="PTHR35535">
    <property type="entry name" value="HEAT SHOCK PROTEIN HSLJ"/>
    <property type="match status" value="1"/>
</dbReference>
<evidence type="ECO:0000313" key="3">
    <source>
        <dbReference type="EMBL" id="SDH74455.1"/>
    </source>
</evidence>
<keyword evidence="1" id="KW-0732">Signal</keyword>
<evidence type="ECO:0000259" key="2">
    <source>
        <dbReference type="Pfam" id="PF03724"/>
    </source>
</evidence>
<feature type="domain" description="DUF306" evidence="2">
    <location>
        <begin position="43"/>
        <end position="145"/>
    </location>
</feature>
<dbReference type="InterPro" id="IPR053147">
    <property type="entry name" value="Hsp_HslJ-like"/>
</dbReference>
<dbReference type="InterPro" id="IPR038670">
    <property type="entry name" value="HslJ-like_sf"/>
</dbReference>
<dbReference type="AlphaFoldDB" id="A0A1G8EX65"/>
<dbReference type="InterPro" id="IPR005184">
    <property type="entry name" value="DUF306_Meta_HslJ"/>
</dbReference>